<dbReference type="EMBL" id="CP029494">
    <property type="protein sequence ID" value="AWN24139.1"/>
    <property type="molecule type" value="Genomic_DNA"/>
</dbReference>
<name>A0A2Z3JMX6_9DEIO</name>
<organism evidence="2 3">
    <name type="scientific">Deinococcus irradiatisoli</name>
    <dbReference type="NCBI Taxonomy" id="2202254"/>
    <lineage>
        <taxon>Bacteria</taxon>
        <taxon>Thermotogati</taxon>
        <taxon>Deinococcota</taxon>
        <taxon>Deinococci</taxon>
        <taxon>Deinococcales</taxon>
        <taxon>Deinococcaceae</taxon>
        <taxon>Deinococcus</taxon>
    </lineage>
</organism>
<dbReference type="OrthoDB" id="72368at2"/>
<dbReference type="Proteomes" id="UP000245368">
    <property type="component" value="Chromosome"/>
</dbReference>
<proteinExistence type="predicted"/>
<evidence type="ECO:0000313" key="3">
    <source>
        <dbReference type="Proteomes" id="UP000245368"/>
    </source>
</evidence>
<protein>
    <submittedName>
        <fullName evidence="2">Uncharacterized protein</fullName>
    </submittedName>
</protein>
<dbReference type="KEGG" id="dez:DKM44_13635"/>
<dbReference type="AlphaFoldDB" id="A0A2Z3JMX6"/>
<reference evidence="2 3" key="1">
    <citation type="submission" date="2018-05" db="EMBL/GenBank/DDBJ databases">
        <title>Complete Genome Sequence of Deinococcus sp. strain 17bor-2.</title>
        <authorList>
            <person name="Srinivasan S."/>
        </authorList>
    </citation>
    <scope>NUCLEOTIDE SEQUENCE [LARGE SCALE GENOMIC DNA]</scope>
    <source>
        <strain evidence="2 3">17bor-2</strain>
    </source>
</reference>
<gene>
    <name evidence="2" type="ORF">DKM44_13635</name>
</gene>
<dbReference type="RefSeq" id="WP_109827865.1">
    <property type="nucleotide sequence ID" value="NZ_CP029494.1"/>
</dbReference>
<feature type="signal peptide" evidence="1">
    <location>
        <begin position="1"/>
        <end position="22"/>
    </location>
</feature>
<sequence>MKPFVLTILCAALLQSSAGALQAIVWDRDLQTKLGYGEVVGSKLNLELVSDYSGPVVVLFARDSSEKTAYNGLASRYDGLLKNGQLTIDLDSAQENVTFSKFLSSFKLSLSLQSAGQNVSLPGLKVSPGKDNKK</sequence>
<evidence type="ECO:0000256" key="1">
    <source>
        <dbReference type="SAM" id="SignalP"/>
    </source>
</evidence>
<accession>A0A2Z3JMX6</accession>
<keyword evidence="1" id="KW-0732">Signal</keyword>
<evidence type="ECO:0000313" key="2">
    <source>
        <dbReference type="EMBL" id="AWN24139.1"/>
    </source>
</evidence>
<feature type="chain" id="PRO_5016388386" evidence="1">
    <location>
        <begin position="23"/>
        <end position="134"/>
    </location>
</feature>
<keyword evidence="3" id="KW-1185">Reference proteome</keyword>